<sequence>MLKMKKEED</sequence>
<dbReference type="Proteomes" id="UP000616769">
    <property type="component" value="Unassembled WGS sequence"/>
</dbReference>
<protein>
    <submittedName>
        <fullName evidence="1">Uncharacterized protein</fullName>
    </submittedName>
</protein>
<dbReference type="VEuPathDB" id="VectorBase:SSCA004735"/>
<name>A0A131ZV64_SARSC</name>
<evidence type="ECO:0000313" key="1">
    <source>
        <dbReference type="EMBL" id="KPM02644.1"/>
    </source>
</evidence>
<comment type="caution">
    <text evidence="1">The sequence shown here is derived from an EMBL/GenBank/DDBJ whole genome shotgun (WGS) entry which is preliminary data.</text>
</comment>
<proteinExistence type="predicted"/>
<gene>
    <name evidence="1" type="ORF">QR98_0010600</name>
</gene>
<dbReference type="EMBL" id="JXLN01002505">
    <property type="protein sequence ID" value="KPM02644.1"/>
    <property type="molecule type" value="Genomic_DNA"/>
</dbReference>
<reference evidence="1 2" key="1">
    <citation type="journal article" date="2015" name="Parasit. Vectors">
        <title>Draft genome of the scabies mite.</title>
        <authorList>
            <person name="Rider S.D.Jr."/>
            <person name="Morgan M.S."/>
            <person name="Arlian L.G."/>
        </authorList>
    </citation>
    <scope>NUCLEOTIDE SEQUENCE [LARGE SCALE GENOMIC DNA]</scope>
    <source>
        <strain evidence="1">Arlian Lab</strain>
    </source>
</reference>
<organism evidence="1 2">
    <name type="scientific">Sarcoptes scabiei</name>
    <name type="common">Itch mite</name>
    <name type="synonym">Acarus scabiei</name>
    <dbReference type="NCBI Taxonomy" id="52283"/>
    <lineage>
        <taxon>Eukaryota</taxon>
        <taxon>Metazoa</taxon>
        <taxon>Ecdysozoa</taxon>
        <taxon>Arthropoda</taxon>
        <taxon>Chelicerata</taxon>
        <taxon>Arachnida</taxon>
        <taxon>Acari</taxon>
        <taxon>Acariformes</taxon>
        <taxon>Sarcoptiformes</taxon>
        <taxon>Astigmata</taxon>
        <taxon>Psoroptidia</taxon>
        <taxon>Sarcoptoidea</taxon>
        <taxon>Sarcoptidae</taxon>
        <taxon>Sarcoptinae</taxon>
        <taxon>Sarcoptes</taxon>
    </lineage>
</organism>
<evidence type="ECO:0000313" key="2">
    <source>
        <dbReference type="Proteomes" id="UP000616769"/>
    </source>
</evidence>
<accession>A0A131ZV64</accession>